<dbReference type="EMBL" id="JBBPBN010000001">
    <property type="protein sequence ID" value="KAK9045995.1"/>
    <property type="molecule type" value="Genomic_DNA"/>
</dbReference>
<name>A0ABR2U8M4_9ROSI</name>
<proteinExistence type="predicted"/>
<gene>
    <name evidence="1" type="ORF">V6N11_051898</name>
</gene>
<sequence>MDNVNMRMRPIQKDLRNTSKSVSEGFIDIHITFESESPRNSNGSSEPTAFHLEKDNGLCRIRPKYLKNSRPLSINPFKSKLNRMQLWSSLK</sequence>
<accession>A0ABR2U8M4</accession>
<protein>
    <submittedName>
        <fullName evidence="1">Uncharacterized protein</fullName>
    </submittedName>
</protein>
<evidence type="ECO:0000313" key="1">
    <source>
        <dbReference type="EMBL" id="KAK9045995.1"/>
    </source>
</evidence>
<comment type="caution">
    <text evidence="1">The sequence shown here is derived from an EMBL/GenBank/DDBJ whole genome shotgun (WGS) entry which is preliminary data.</text>
</comment>
<evidence type="ECO:0000313" key="2">
    <source>
        <dbReference type="Proteomes" id="UP001396334"/>
    </source>
</evidence>
<dbReference type="Proteomes" id="UP001396334">
    <property type="component" value="Unassembled WGS sequence"/>
</dbReference>
<organism evidence="1 2">
    <name type="scientific">Hibiscus sabdariffa</name>
    <name type="common">roselle</name>
    <dbReference type="NCBI Taxonomy" id="183260"/>
    <lineage>
        <taxon>Eukaryota</taxon>
        <taxon>Viridiplantae</taxon>
        <taxon>Streptophyta</taxon>
        <taxon>Embryophyta</taxon>
        <taxon>Tracheophyta</taxon>
        <taxon>Spermatophyta</taxon>
        <taxon>Magnoliopsida</taxon>
        <taxon>eudicotyledons</taxon>
        <taxon>Gunneridae</taxon>
        <taxon>Pentapetalae</taxon>
        <taxon>rosids</taxon>
        <taxon>malvids</taxon>
        <taxon>Malvales</taxon>
        <taxon>Malvaceae</taxon>
        <taxon>Malvoideae</taxon>
        <taxon>Hibiscus</taxon>
    </lineage>
</organism>
<keyword evidence="2" id="KW-1185">Reference proteome</keyword>
<reference evidence="1 2" key="1">
    <citation type="journal article" date="2024" name="G3 (Bethesda)">
        <title>Genome assembly of Hibiscus sabdariffa L. provides insights into metabolisms of medicinal natural products.</title>
        <authorList>
            <person name="Kim T."/>
        </authorList>
    </citation>
    <scope>NUCLEOTIDE SEQUENCE [LARGE SCALE GENOMIC DNA]</scope>
    <source>
        <strain evidence="1">TK-2024</strain>
        <tissue evidence="1">Old leaves</tissue>
    </source>
</reference>